<accession>A0A183C437</accession>
<dbReference type="GO" id="GO:0032502">
    <property type="term" value="P:developmental process"/>
    <property type="evidence" value="ECO:0007669"/>
    <property type="project" value="TreeGrafter"/>
</dbReference>
<keyword evidence="3" id="KW-1185">Reference proteome</keyword>
<dbReference type="InterPro" id="IPR011598">
    <property type="entry name" value="bHLH_dom"/>
</dbReference>
<proteinExistence type="predicted"/>
<dbReference type="Gene3D" id="4.10.280.10">
    <property type="entry name" value="Helix-loop-helix DNA-binding domain"/>
    <property type="match status" value="1"/>
</dbReference>
<dbReference type="SUPFAM" id="SSF47459">
    <property type="entry name" value="HLH, helix-loop-helix DNA-binding domain"/>
    <property type="match status" value="1"/>
</dbReference>
<reference evidence="3" key="1">
    <citation type="submission" date="2013-12" db="EMBL/GenBank/DDBJ databases">
        <authorList>
            <person name="Aslett M."/>
        </authorList>
    </citation>
    <scope>NUCLEOTIDE SEQUENCE [LARGE SCALE GENOMIC DNA]</scope>
    <source>
        <strain evidence="3">Lindley</strain>
    </source>
</reference>
<reference evidence="3" key="2">
    <citation type="submission" date="2014-05" db="EMBL/GenBank/DDBJ databases">
        <title>The genome and life-stage specific transcriptomes of Globodera pallida elucidate key aspects of plant parasitism by a cyst nematode.</title>
        <authorList>
            <person name="Cotton J.A."/>
            <person name="Lilley C.J."/>
            <person name="Jones L.M."/>
            <person name="Kikuchi T."/>
            <person name="Reid A.J."/>
            <person name="Thorpe P."/>
            <person name="Tsai I.J."/>
            <person name="Beasley H."/>
            <person name="Blok V."/>
            <person name="Cock P.J.A."/>
            <person name="Van den Akker S.E."/>
            <person name="Holroyd N."/>
            <person name="Hunt M."/>
            <person name="Mantelin S."/>
            <person name="Naghra H."/>
            <person name="Pain A."/>
            <person name="Palomares-Rius J.E."/>
            <person name="Zarowiecki M."/>
            <person name="Berriman M."/>
            <person name="Jones J.T."/>
            <person name="Urwin P.E."/>
        </authorList>
    </citation>
    <scope>NUCLEOTIDE SEQUENCE [LARGE SCALE GENOMIC DNA]</scope>
    <source>
        <strain evidence="3">Lindley</strain>
    </source>
</reference>
<feature type="domain" description="BHLH" evidence="2">
    <location>
        <begin position="1"/>
        <end position="46"/>
    </location>
</feature>
<evidence type="ECO:0000259" key="2">
    <source>
        <dbReference type="PROSITE" id="PS50888"/>
    </source>
</evidence>
<dbReference type="WBParaSite" id="GPLIN_000763100">
    <property type="protein sequence ID" value="GPLIN_000763100"/>
    <property type="gene ID" value="GPLIN_000763100"/>
</dbReference>
<dbReference type="GO" id="GO:0000977">
    <property type="term" value="F:RNA polymerase II transcription regulatory region sequence-specific DNA binding"/>
    <property type="evidence" value="ECO:0007669"/>
    <property type="project" value="TreeGrafter"/>
</dbReference>
<dbReference type="AlphaFoldDB" id="A0A183C437"/>
<name>A0A183C437_GLOPA</name>
<dbReference type="InterPro" id="IPR036638">
    <property type="entry name" value="HLH_DNA-bd_sf"/>
</dbReference>
<evidence type="ECO:0000313" key="3">
    <source>
        <dbReference type="Proteomes" id="UP000050741"/>
    </source>
</evidence>
<dbReference type="PROSITE" id="PS50888">
    <property type="entry name" value="BHLH"/>
    <property type="match status" value="1"/>
</dbReference>
<dbReference type="Pfam" id="PF00010">
    <property type="entry name" value="HLH"/>
    <property type="match status" value="1"/>
</dbReference>
<evidence type="ECO:0000313" key="4">
    <source>
        <dbReference type="WBParaSite" id="GPLIN_000763100"/>
    </source>
</evidence>
<sequence length="328" mass="36282">MEGGKYAGGVNGAFVALRKRIPTFPFEKRLSKIDTLNLACAYINLLEVEILSTEEHPAIFLERSIVAAKNGGNAGQTVWGTSAQTMTKAFAGLVWPPTTDKYTLHVSPRDFDLDPRGGAVKKRNFHPDPTKAETNAKGMFDVKLVLTERAESLYVWAANAKGARKLFVIPAPDLDGTTKYALDMRTSKAEPFQRLENVLKKLKADGMINNEQIPSGPPKKVEQKPAEPAKPAPSSDMLKSIKAMVDDLGKALEKKIEQQHAKLKQDLENELEERVGKKLVTVGKRLGLVDDTLKDMYKKLPREIEEVIGAEFDVLYKKKLIGKLDGKA</sequence>
<dbReference type="SUPFAM" id="SSF56837">
    <property type="entry name" value="Colicin"/>
    <property type="match status" value="1"/>
</dbReference>
<dbReference type="GO" id="GO:0046983">
    <property type="term" value="F:protein dimerization activity"/>
    <property type="evidence" value="ECO:0007669"/>
    <property type="project" value="InterPro"/>
</dbReference>
<dbReference type="Proteomes" id="UP000050741">
    <property type="component" value="Unassembled WGS sequence"/>
</dbReference>
<protein>
    <submittedName>
        <fullName evidence="4">BHLH domain-containing protein</fullName>
    </submittedName>
</protein>
<dbReference type="GO" id="GO:0000981">
    <property type="term" value="F:DNA-binding transcription factor activity, RNA polymerase II-specific"/>
    <property type="evidence" value="ECO:0007669"/>
    <property type="project" value="TreeGrafter"/>
</dbReference>
<organism evidence="3 4">
    <name type="scientific">Globodera pallida</name>
    <name type="common">Potato cyst nematode worm</name>
    <name type="synonym">Heterodera pallida</name>
    <dbReference type="NCBI Taxonomy" id="36090"/>
    <lineage>
        <taxon>Eukaryota</taxon>
        <taxon>Metazoa</taxon>
        <taxon>Ecdysozoa</taxon>
        <taxon>Nematoda</taxon>
        <taxon>Chromadorea</taxon>
        <taxon>Rhabditida</taxon>
        <taxon>Tylenchina</taxon>
        <taxon>Tylenchomorpha</taxon>
        <taxon>Tylenchoidea</taxon>
        <taxon>Heteroderidae</taxon>
        <taxon>Heteroderinae</taxon>
        <taxon>Globodera</taxon>
    </lineage>
</organism>
<dbReference type="PANTHER" id="PTHR23349">
    <property type="entry name" value="BASIC HELIX-LOOP-HELIX TRANSCRIPTION FACTOR, TWIST"/>
    <property type="match status" value="1"/>
</dbReference>
<dbReference type="InterPro" id="IPR050283">
    <property type="entry name" value="E-box_TF_Regulators"/>
</dbReference>
<evidence type="ECO:0000256" key="1">
    <source>
        <dbReference type="SAM" id="MobiDB-lite"/>
    </source>
</evidence>
<reference evidence="4" key="3">
    <citation type="submission" date="2016-06" db="UniProtKB">
        <authorList>
            <consortium name="WormBaseParasite"/>
        </authorList>
    </citation>
    <scope>IDENTIFICATION</scope>
</reference>
<dbReference type="PANTHER" id="PTHR23349:SF97">
    <property type="entry name" value="BHLH DOMAIN-CONTAINING PROTEIN"/>
    <property type="match status" value="1"/>
</dbReference>
<feature type="region of interest" description="Disordered" evidence="1">
    <location>
        <begin position="208"/>
        <end position="235"/>
    </location>
</feature>